<proteinExistence type="predicted"/>
<keyword evidence="2" id="KW-1185">Reference proteome</keyword>
<organism evidence="1 2">
    <name type="scientific">Dillenia turbinata</name>
    <dbReference type="NCBI Taxonomy" id="194707"/>
    <lineage>
        <taxon>Eukaryota</taxon>
        <taxon>Viridiplantae</taxon>
        <taxon>Streptophyta</taxon>
        <taxon>Embryophyta</taxon>
        <taxon>Tracheophyta</taxon>
        <taxon>Spermatophyta</taxon>
        <taxon>Magnoliopsida</taxon>
        <taxon>eudicotyledons</taxon>
        <taxon>Gunneridae</taxon>
        <taxon>Pentapetalae</taxon>
        <taxon>Dilleniales</taxon>
        <taxon>Dilleniaceae</taxon>
        <taxon>Dillenia</taxon>
    </lineage>
</organism>
<reference evidence="1 2" key="1">
    <citation type="submission" date="2023-12" db="EMBL/GenBank/DDBJ databases">
        <title>A high-quality genome assembly for Dillenia turbinata (Dilleniales).</title>
        <authorList>
            <person name="Chanderbali A."/>
        </authorList>
    </citation>
    <scope>NUCLEOTIDE SEQUENCE [LARGE SCALE GENOMIC DNA]</scope>
    <source>
        <strain evidence="1">LSX21</strain>
        <tissue evidence="1">Leaf</tissue>
    </source>
</reference>
<dbReference type="EMBL" id="JBAMMX010000001">
    <property type="protein sequence ID" value="KAK6947229.1"/>
    <property type="molecule type" value="Genomic_DNA"/>
</dbReference>
<evidence type="ECO:0000313" key="1">
    <source>
        <dbReference type="EMBL" id="KAK6947229.1"/>
    </source>
</evidence>
<gene>
    <name evidence="1" type="ORF">RJ641_000702</name>
</gene>
<protein>
    <submittedName>
        <fullName evidence="1">Uncharacterized protein</fullName>
    </submittedName>
</protein>
<dbReference type="Proteomes" id="UP001370490">
    <property type="component" value="Unassembled WGS sequence"/>
</dbReference>
<name>A0AAN8W6U0_9MAGN</name>
<dbReference type="AlphaFoldDB" id="A0AAN8W6U0"/>
<sequence length="73" mass="8319">MRGQTQHMIYDLNALPHDPWKAVVYLSPNFLDSDFSSSPSIQNHVRSARSTTQGVADSYNLRIGGRRRELDED</sequence>
<comment type="caution">
    <text evidence="1">The sequence shown here is derived from an EMBL/GenBank/DDBJ whole genome shotgun (WGS) entry which is preliminary data.</text>
</comment>
<evidence type="ECO:0000313" key="2">
    <source>
        <dbReference type="Proteomes" id="UP001370490"/>
    </source>
</evidence>
<accession>A0AAN8W6U0</accession>